<gene>
    <name evidence="1" type="ORF">Pan97_44820</name>
</gene>
<evidence type="ECO:0000313" key="2">
    <source>
        <dbReference type="Proteomes" id="UP000318626"/>
    </source>
</evidence>
<dbReference type="AlphaFoldDB" id="A0A518CDW6"/>
<name>A0A518CDW6_9BACT</name>
<evidence type="ECO:0000313" key="1">
    <source>
        <dbReference type="EMBL" id="QDU77413.1"/>
    </source>
</evidence>
<proteinExistence type="predicted"/>
<protein>
    <submittedName>
        <fullName evidence="1">Uncharacterized protein</fullName>
    </submittedName>
</protein>
<keyword evidence="2" id="KW-1185">Reference proteome</keyword>
<accession>A0A518CDW6</accession>
<dbReference type="KEGG" id="bvo:Pan97_44820"/>
<dbReference type="EMBL" id="CP036289">
    <property type="protein sequence ID" value="QDU77413.1"/>
    <property type="molecule type" value="Genomic_DNA"/>
</dbReference>
<sequence>MGQKPEAVCGKVQSLGTHKHVFFAGRTDYVGA</sequence>
<organism evidence="1 2">
    <name type="scientific">Bremerella volcania</name>
    <dbReference type="NCBI Taxonomy" id="2527984"/>
    <lineage>
        <taxon>Bacteria</taxon>
        <taxon>Pseudomonadati</taxon>
        <taxon>Planctomycetota</taxon>
        <taxon>Planctomycetia</taxon>
        <taxon>Pirellulales</taxon>
        <taxon>Pirellulaceae</taxon>
        <taxon>Bremerella</taxon>
    </lineage>
</organism>
<reference evidence="2" key="1">
    <citation type="submission" date="2019-02" db="EMBL/GenBank/DDBJ databases">
        <title>Deep-cultivation of Planctomycetes and their phenomic and genomic characterization uncovers novel biology.</title>
        <authorList>
            <person name="Wiegand S."/>
            <person name="Jogler M."/>
            <person name="Boedeker C."/>
            <person name="Pinto D."/>
            <person name="Vollmers J."/>
            <person name="Rivas-Marin E."/>
            <person name="Kohn T."/>
            <person name="Peeters S.H."/>
            <person name="Heuer A."/>
            <person name="Rast P."/>
            <person name="Oberbeckmann S."/>
            <person name="Bunk B."/>
            <person name="Jeske O."/>
            <person name="Meyerdierks A."/>
            <person name="Storesund J.E."/>
            <person name="Kallscheuer N."/>
            <person name="Luecker S."/>
            <person name="Lage O.M."/>
            <person name="Pohl T."/>
            <person name="Merkel B.J."/>
            <person name="Hornburger P."/>
            <person name="Mueller R.-W."/>
            <person name="Bruemmer F."/>
            <person name="Labrenz M."/>
            <person name="Spormann A.M."/>
            <person name="Op den Camp H."/>
            <person name="Overmann J."/>
            <person name="Amann R."/>
            <person name="Jetten M.S.M."/>
            <person name="Mascher T."/>
            <person name="Medema M.H."/>
            <person name="Devos D.P."/>
            <person name="Kaster A.-K."/>
            <person name="Ovreas L."/>
            <person name="Rohde M."/>
            <person name="Galperin M.Y."/>
            <person name="Jogler C."/>
        </authorList>
    </citation>
    <scope>NUCLEOTIDE SEQUENCE [LARGE SCALE GENOMIC DNA]</scope>
    <source>
        <strain evidence="2">Pan97</strain>
    </source>
</reference>
<dbReference type="Proteomes" id="UP000318626">
    <property type="component" value="Chromosome"/>
</dbReference>